<organism evidence="3 4">
    <name type="scientific">Ideonella azotifigens</name>
    <dbReference type="NCBI Taxonomy" id="513160"/>
    <lineage>
        <taxon>Bacteria</taxon>
        <taxon>Pseudomonadati</taxon>
        <taxon>Pseudomonadota</taxon>
        <taxon>Betaproteobacteria</taxon>
        <taxon>Burkholderiales</taxon>
        <taxon>Sphaerotilaceae</taxon>
        <taxon>Ideonella</taxon>
    </lineage>
</organism>
<dbReference type="Pfam" id="PF00753">
    <property type="entry name" value="Lactamase_B"/>
    <property type="match status" value="1"/>
</dbReference>
<reference evidence="4" key="1">
    <citation type="journal article" date="2019" name="Int. J. Syst. Evol. Microbiol.">
        <title>The Global Catalogue of Microorganisms (GCM) 10K type strain sequencing project: providing services to taxonomists for standard genome sequencing and annotation.</title>
        <authorList>
            <consortium name="The Broad Institute Genomics Platform"/>
            <consortium name="The Broad Institute Genome Sequencing Center for Infectious Disease"/>
            <person name="Wu L."/>
            <person name="Ma J."/>
        </authorList>
    </citation>
    <scope>NUCLEOTIDE SEQUENCE [LARGE SCALE GENOMIC DNA]</scope>
    <source>
        <strain evidence="4">JCM 15503</strain>
    </source>
</reference>
<dbReference type="SUPFAM" id="SSF56281">
    <property type="entry name" value="Metallo-hydrolase/oxidoreductase"/>
    <property type="match status" value="1"/>
</dbReference>
<dbReference type="Proteomes" id="UP001500279">
    <property type="component" value="Unassembled WGS sequence"/>
</dbReference>
<protein>
    <recommendedName>
        <fullName evidence="2">Metallo-beta-lactamase domain-containing protein</fullName>
    </recommendedName>
</protein>
<dbReference type="RefSeq" id="WP_231013053.1">
    <property type="nucleotide sequence ID" value="NZ_BAAAEW010000037.1"/>
</dbReference>
<proteinExistence type="inferred from homology"/>
<accession>A0ABP3VNP7</accession>
<dbReference type="Gene3D" id="3.60.15.10">
    <property type="entry name" value="Ribonuclease Z/Hydroxyacylglutathione hydrolase-like"/>
    <property type="match status" value="1"/>
</dbReference>
<name>A0ABP3VNP7_9BURK</name>
<dbReference type="PANTHER" id="PTHR42951">
    <property type="entry name" value="METALLO-BETA-LACTAMASE DOMAIN-CONTAINING"/>
    <property type="match status" value="1"/>
</dbReference>
<dbReference type="InterPro" id="IPR050855">
    <property type="entry name" value="NDM-1-like"/>
</dbReference>
<feature type="domain" description="Metallo-beta-lactamase" evidence="2">
    <location>
        <begin position="19"/>
        <end position="204"/>
    </location>
</feature>
<comment type="caution">
    <text evidence="3">The sequence shown here is derived from an EMBL/GenBank/DDBJ whole genome shotgun (WGS) entry which is preliminary data.</text>
</comment>
<dbReference type="InterPro" id="IPR036866">
    <property type="entry name" value="RibonucZ/Hydroxyglut_hydro"/>
</dbReference>
<dbReference type="EMBL" id="BAAAEW010000037">
    <property type="protein sequence ID" value="GAA0763426.1"/>
    <property type="molecule type" value="Genomic_DNA"/>
</dbReference>
<gene>
    <name evidence="3" type="ORF">GCM10009107_48710</name>
</gene>
<sequence>MAWQRALGLQLLQRDWLSANHVVFAADGPTPATVVDTGYARHADLTLALLDRALAGAALGRIVNTHLHSDHCGGNRALQARGEPQTLVPAASFEAVSQWDESRLSYRPTGQYCERFRVDGVLRDGDTVRLGPADWQVHAAPGHDPDALMLFEPQTRTLISGDALWEDRLAIIFPELEDQPGFEPAAQTLALIERLAPRSVIPGHGAAFEDLPAALAASRVRLKAFSAEPARHLRHAARALVMFHMMEMRERERAELTVWLQRTPLFAAMATRSGTPGGAAAWAHALLQGLLDDGLLTQVSETLRLSAALPA</sequence>
<dbReference type="PANTHER" id="PTHR42951:SF4">
    <property type="entry name" value="ACYL-COENZYME A THIOESTERASE MBLAC2"/>
    <property type="match status" value="1"/>
</dbReference>
<comment type="similarity">
    <text evidence="1">Belongs to the metallo-beta-lactamase superfamily. Class-B beta-lactamase family.</text>
</comment>
<keyword evidence="4" id="KW-1185">Reference proteome</keyword>
<evidence type="ECO:0000256" key="1">
    <source>
        <dbReference type="ARBA" id="ARBA00005250"/>
    </source>
</evidence>
<evidence type="ECO:0000313" key="4">
    <source>
        <dbReference type="Proteomes" id="UP001500279"/>
    </source>
</evidence>
<dbReference type="SMART" id="SM00849">
    <property type="entry name" value="Lactamase_B"/>
    <property type="match status" value="1"/>
</dbReference>
<dbReference type="CDD" id="cd06262">
    <property type="entry name" value="metallo-hydrolase-like_MBL-fold"/>
    <property type="match status" value="1"/>
</dbReference>
<dbReference type="InterPro" id="IPR001279">
    <property type="entry name" value="Metallo-B-lactamas"/>
</dbReference>
<evidence type="ECO:0000259" key="2">
    <source>
        <dbReference type="SMART" id="SM00849"/>
    </source>
</evidence>
<evidence type="ECO:0000313" key="3">
    <source>
        <dbReference type="EMBL" id="GAA0763426.1"/>
    </source>
</evidence>